<dbReference type="Gene3D" id="3.40.50.300">
    <property type="entry name" value="P-loop containing nucleotide triphosphate hydrolases"/>
    <property type="match status" value="1"/>
</dbReference>
<dbReference type="InterPro" id="IPR001482">
    <property type="entry name" value="T2SS/T4SS_dom"/>
</dbReference>
<comment type="similarity">
    <text evidence="1">Belongs to the GSP E family.</text>
</comment>
<gene>
    <name evidence="3" type="ORF">DFJ69_2545</name>
</gene>
<dbReference type="InterPro" id="IPR022399">
    <property type="entry name" value="TadA-like_ATPase"/>
</dbReference>
<accession>A0A3D9SME1</accession>
<evidence type="ECO:0000259" key="2">
    <source>
        <dbReference type="Pfam" id="PF00437"/>
    </source>
</evidence>
<dbReference type="SUPFAM" id="SSF52540">
    <property type="entry name" value="P-loop containing nucleoside triphosphate hydrolases"/>
    <property type="match status" value="1"/>
</dbReference>
<comment type="caution">
    <text evidence="3">The sequence shown here is derived from an EMBL/GenBank/DDBJ whole genome shotgun (WGS) entry which is preliminary data.</text>
</comment>
<dbReference type="OrthoDB" id="9810761at2"/>
<dbReference type="EMBL" id="QTTT01000001">
    <property type="protein sequence ID" value="REE97089.1"/>
    <property type="molecule type" value="Genomic_DNA"/>
</dbReference>
<keyword evidence="4" id="KW-1185">Reference proteome</keyword>
<dbReference type="RefSeq" id="WP_116022633.1">
    <property type="nucleotide sequence ID" value="NZ_QTTT01000001.1"/>
</dbReference>
<dbReference type="Gene3D" id="3.30.450.380">
    <property type="match status" value="1"/>
</dbReference>
<dbReference type="NCBIfam" id="TIGR03819">
    <property type="entry name" value="heli_sec_ATPase"/>
    <property type="match status" value="1"/>
</dbReference>
<dbReference type="InterPro" id="IPR050921">
    <property type="entry name" value="T4SS_GSP_E_ATPase"/>
</dbReference>
<protein>
    <submittedName>
        <fullName evidence="3">Pilus assembly protein CpaF</fullName>
    </submittedName>
</protein>
<dbReference type="Pfam" id="PF00437">
    <property type="entry name" value="T2SSE"/>
    <property type="match status" value="1"/>
</dbReference>
<dbReference type="GO" id="GO:0016887">
    <property type="term" value="F:ATP hydrolysis activity"/>
    <property type="evidence" value="ECO:0007669"/>
    <property type="project" value="InterPro"/>
</dbReference>
<evidence type="ECO:0000313" key="4">
    <source>
        <dbReference type="Proteomes" id="UP000256661"/>
    </source>
</evidence>
<proteinExistence type="inferred from homology"/>
<organism evidence="3 4">
    <name type="scientific">Thermomonospora umbrina</name>
    <dbReference type="NCBI Taxonomy" id="111806"/>
    <lineage>
        <taxon>Bacteria</taxon>
        <taxon>Bacillati</taxon>
        <taxon>Actinomycetota</taxon>
        <taxon>Actinomycetes</taxon>
        <taxon>Streptosporangiales</taxon>
        <taxon>Thermomonosporaceae</taxon>
        <taxon>Thermomonospora</taxon>
    </lineage>
</organism>
<name>A0A3D9SME1_9ACTN</name>
<dbReference type="PANTHER" id="PTHR30486">
    <property type="entry name" value="TWITCHING MOTILITY PROTEIN PILT"/>
    <property type="match status" value="1"/>
</dbReference>
<dbReference type="InterPro" id="IPR027417">
    <property type="entry name" value="P-loop_NTPase"/>
</dbReference>
<sequence>MNDPRFVDAVRDRLAGNGGEPTGGQVAAALRAERGLLGDQEVLTLVNELQADFVGAGPLEPLLRAPDVTDVLVNGPYEVWMDAGAGLVRTSVRFPDENALRRLAQRLAAMAGRRLDDAAPYVDARLPGGVRLHAVLPPVSPGGTSLSLRLPRRQGFTLNELVAAGAIPHEGAPLMAALVAARPAFLITGGTGTGKTTLLSSLLSLADPRERLVLVEDSAELRPDHPHVVRLEARPPNIEGAGGVTLHDLVRQALRMRPDRLVVGEVRGREVADLLMALNTGHEGGCGTLHANTAADVPARLEALGCAAGLSREAVHSQLAAALDIVVHLIRDPVDGRRRVADICLLERAPNGLVEAIPAITFAGDGRLTAGAGATVLADRLDHRWTSV</sequence>
<dbReference type="PANTHER" id="PTHR30486:SF6">
    <property type="entry name" value="TYPE IV PILUS RETRACTATION ATPASE PILT"/>
    <property type="match status" value="1"/>
</dbReference>
<reference evidence="3 4" key="1">
    <citation type="submission" date="2018-08" db="EMBL/GenBank/DDBJ databases">
        <title>Sequencing the genomes of 1000 actinobacteria strains.</title>
        <authorList>
            <person name="Klenk H.-P."/>
        </authorList>
    </citation>
    <scope>NUCLEOTIDE SEQUENCE [LARGE SCALE GENOMIC DNA]</scope>
    <source>
        <strain evidence="3 4">DSM 43927</strain>
    </source>
</reference>
<dbReference type="Proteomes" id="UP000256661">
    <property type="component" value="Unassembled WGS sequence"/>
</dbReference>
<dbReference type="AlphaFoldDB" id="A0A3D9SME1"/>
<dbReference type="CDD" id="cd01130">
    <property type="entry name" value="VirB11-like_ATPase"/>
    <property type="match status" value="1"/>
</dbReference>
<feature type="domain" description="Bacterial type II secretion system protein E" evidence="2">
    <location>
        <begin position="55"/>
        <end position="332"/>
    </location>
</feature>
<evidence type="ECO:0000256" key="1">
    <source>
        <dbReference type="ARBA" id="ARBA00006611"/>
    </source>
</evidence>
<evidence type="ECO:0000313" key="3">
    <source>
        <dbReference type="EMBL" id="REE97089.1"/>
    </source>
</evidence>